<feature type="compositionally biased region" description="Pro residues" evidence="1">
    <location>
        <begin position="64"/>
        <end position="74"/>
    </location>
</feature>
<feature type="region of interest" description="Disordered" evidence="1">
    <location>
        <begin position="64"/>
        <end position="122"/>
    </location>
</feature>
<comment type="caution">
    <text evidence="2">The sequence shown here is derived from an EMBL/GenBank/DDBJ whole genome shotgun (WGS) entry which is preliminary data.</text>
</comment>
<evidence type="ECO:0000313" key="2">
    <source>
        <dbReference type="EMBL" id="GAA0750652.1"/>
    </source>
</evidence>
<proteinExistence type="predicted"/>
<reference evidence="2 3" key="1">
    <citation type="journal article" date="2019" name="Int. J. Syst. Evol. Microbiol.">
        <title>The Global Catalogue of Microorganisms (GCM) 10K type strain sequencing project: providing services to taxonomists for standard genome sequencing and annotation.</title>
        <authorList>
            <consortium name="The Broad Institute Genomics Platform"/>
            <consortium name="The Broad Institute Genome Sequencing Center for Infectious Disease"/>
            <person name="Wu L."/>
            <person name="Ma J."/>
        </authorList>
    </citation>
    <scope>NUCLEOTIDE SEQUENCE [LARGE SCALE GENOMIC DNA]</scope>
    <source>
        <strain evidence="2 3">JCM 15503</strain>
    </source>
</reference>
<gene>
    <name evidence="2" type="ORF">GCM10009107_22690</name>
</gene>
<dbReference type="Proteomes" id="UP001500279">
    <property type="component" value="Unassembled WGS sequence"/>
</dbReference>
<dbReference type="EMBL" id="BAAAEW010000011">
    <property type="protein sequence ID" value="GAA0750652.1"/>
    <property type="molecule type" value="Genomic_DNA"/>
</dbReference>
<protein>
    <submittedName>
        <fullName evidence="2">Uncharacterized protein</fullName>
    </submittedName>
</protein>
<organism evidence="2 3">
    <name type="scientific">Ideonella azotifigens</name>
    <dbReference type="NCBI Taxonomy" id="513160"/>
    <lineage>
        <taxon>Bacteria</taxon>
        <taxon>Pseudomonadati</taxon>
        <taxon>Pseudomonadota</taxon>
        <taxon>Betaproteobacteria</taxon>
        <taxon>Burkholderiales</taxon>
        <taxon>Sphaerotilaceae</taxon>
        <taxon>Ideonella</taxon>
    </lineage>
</organism>
<name>A0ABN1JZT4_9BURK</name>
<dbReference type="RefSeq" id="WP_231012028.1">
    <property type="nucleotide sequence ID" value="NZ_BAAAEW010000011.1"/>
</dbReference>
<sequence length="205" mass="21014">MAEPTTAHAWPLPAPRRRSLRWGAVLLAHALLVLLWRSATGPVQVSVTQRPDTQVLQLLALRPAAPPISGPPPRAAATTPPARPPVATQRPQRGAETTAVLPSPAPTPESTLSLLPEPAASAPKRERLLDNAATRQAIRDAARGPLLSERTAAATGIAPATASSRLSGATQGALATDCMAPQESGPGLLALPFLLAAAAAGKCAH</sequence>
<keyword evidence="3" id="KW-1185">Reference proteome</keyword>
<evidence type="ECO:0000256" key="1">
    <source>
        <dbReference type="SAM" id="MobiDB-lite"/>
    </source>
</evidence>
<evidence type="ECO:0000313" key="3">
    <source>
        <dbReference type="Proteomes" id="UP001500279"/>
    </source>
</evidence>
<accession>A0ABN1JZT4</accession>
<feature type="compositionally biased region" description="Low complexity" evidence="1">
    <location>
        <begin position="75"/>
        <end position="92"/>
    </location>
</feature>